<gene>
    <name evidence="2" type="ORF">EX30DRAFT_352497</name>
</gene>
<proteinExistence type="predicted"/>
<feature type="region of interest" description="Disordered" evidence="1">
    <location>
        <begin position="1"/>
        <end position="112"/>
    </location>
</feature>
<feature type="compositionally biased region" description="Pro residues" evidence="1">
    <location>
        <begin position="88"/>
        <end position="102"/>
    </location>
</feature>
<accession>A0A4V6RHA5</accession>
<evidence type="ECO:0000313" key="3">
    <source>
        <dbReference type="Proteomes" id="UP000298138"/>
    </source>
</evidence>
<organism evidence="2 3">
    <name type="scientific">Ascodesmis nigricans</name>
    <dbReference type="NCBI Taxonomy" id="341454"/>
    <lineage>
        <taxon>Eukaryota</taxon>
        <taxon>Fungi</taxon>
        <taxon>Dikarya</taxon>
        <taxon>Ascomycota</taxon>
        <taxon>Pezizomycotina</taxon>
        <taxon>Pezizomycetes</taxon>
        <taxon>Pezizales</taxon>
        <taxon>Ascodesmidaceae</taxon>
        <taxon>Ascodesmis</taxon>
    </lineage>
</organism>
<protein>
    <submittedName>
        <fullName evidence="2">Uncharacterized protein</fullName>
    </submittedName>
</protein>
<name>A0A4V6RHA5_9PEZI</name>
<evidence type="ECO:0000313" key="2">
    <source>
        <dbReference type="EMBL" id="TGZ76634.1"/>
    </source>
</evidence>
<reference evidence="2 3" key="1">
    <citation type="submission" date="2019-04" db="EMBL/GenBank/DDBJ databases">
        <title>Comparative genomics and transcriptomics to analyze fruiting body development in filamentous ascomycetes.</title>
        <authorList>
            <consortium name="DOE Joint Genome Institute"/>
            <person name="Lutkenhaus R."/>
            <person name="Traeger S."/>
            <person name="Breuer J."/>
            <person name="Kuo A."/>
            <person name="Lipzen A."/>
            <person name="Pangilinan J."/>
            <person name="Dilworth D."/>
            <person name="Sandor L."/>
            <person name="Poggeler S."/>
            <person name="Barry K."/>
            <person name="Grigoriev I.V."/>
            <person name="Nowrousian M."/>
        </authorList>
    </citation>
    <scope>NUCLEOTIDE SEQUENCE [LARGE SCALE GENOMIC DNA]</scope>
    <source>
        <strain evidence="2 3">CBS 389.68</strain>
    </source>
</reference>
<feature type="compositionally biased region" description="Low complexity" evidence="1">
    <location>
        <begin position="103"/>
        <end position="112"/>
    </location>
</feature>
<dbReference type="InParanoid" id="A0A4V6RHA5"/>
<dbReference type="AlphaFoldDB" id="A0A4V6RHA5"/>
<sequence length="112" mass="11602">MGGADGSDRWITAPSLHTRGHHDFLNNRARSNSSPTPASPHSTNLVSLPSSSTSSHPATHSPPLTVPYSCLSSPAPPPAPSSQTSPSSSPPPHTFYPPPLSPSPTSRHPSDP</sequence>
<dbReference type="Proteomes" id="UP000298138">
    <property type="component" value="Unassembled WGS sequence"/>
</dbReference>
<dbReference type="EMBL" id="ML220171">
    <property type="protein sequence ID" value="TGZ76634.1"/>
    <property type="molecule type" value="Genomic_DNA"/>
</dbReference>
<feature type="compositionally biased region" description="Polar residues" evidence="1">
    <location>
        <begin position="28"/>
        <end position="40"/>
    </location>
</feature>
<evidence type="ECO:0000256" key="1">
    <source>
        <dbReference type="SAM" id="MobiDB-lite"/>
    </source>
</evidence>
<feature type="compositionally biased region" description="Low complexity" evidence="1">
    <location>
        <begin position="41"/>
        <end position="73"/>
    </location>
</feature>
<keyword evidence="3" id="KW-1185">Reference proteome</keyword>